<sequence length="144" mass="16315">MVREADHASGGTVALSSIALLQERFRQLQRMKELRQEKELLRMLSETERYSSPPITPNYSYDQFRSTTSESITMFLPDHPKPQYCQLSLSLWPDSQTTCNKHPVSRGKVEAQSNRVKSSSLVCSSSIKLENSGSDHDIDTSLHL</sequence>
<gene>
    <name evidence="1" type="ORF">Salat_0280100</name>
</gene>
<reference evidence="1" key="2">
    <citation type="journal article" date="2024" name="Plant">
        <title>Genomic evolution and insights into agronomic trait innovations of Sesamum species.</title>
        <authorList>
            <person name="Miao H."/>
            <person name="Wang L."/>
            <person name="Qu L."/>
            <person name="Liu H."/>
            <person name="Sun Y."/>
            <person name="Le M."/>
            <person name="Wang Q."/>
            <person name="Wei S."/>
            <person name="Zheng Y."/>
            <person name="Lin W."/>
            <person name="Duan Y."/>
            <person name="Cao H."/>
            <person name="Xiong S."/>
            <person name="Wang X."/>
            <person name="Wei L."/>
            <person name="Li C."/>
            <person name="Ma Q."/>
            <person name="Ju M."/>
            <person name="Zhao R."/>
            <person name="Li G."/>
            <person name="Mu C."/>
            <person name="Tian Q."/>
            <person name="Mei H."/>
            <person name="Zhang T."/>
            <person name="Gao T."/>
            <person name="Zhang H."/>
        </authorList>
    </citation>
    <scope>NUCLEOTIDE SEQUENCE</scope>
    <source>
        <strain evidence="1">3651</strain>
    </source>
</reference>
<evidence type="ECO:0000313" key="1">
    <source>
        <dbReference type="EMBL" id="KAK4439452.1"/>
    </source>
</evidence>
<organism evidence="1 2">
    <name type="scientific">Sesamum alatum</name>
    <dbReference type="NCBI Taxonomy" id="300844"/>
    <lineage>
        <taxon>Eukaryota</taxon>
        <taxon>Viridiplantae</taxon>
        <taxon>Streptophyta</taxon>
        <taxon>Embryophyta</taxon>
        <taxon>Tracheophyta</taxon>
        <taxon>Spermatophyta</taxon>
        <taxon>Magnoliopsida</taxon>
        <taxon>eudicotyledons</taxon>
        <taxon>Gunneridae</taxon>
        <taxon>Pentapetalae</taxon>
        <taxon>asterids</taxon>
        <taxon>lamiids</taxon>
        <taxon>Lamiales</taxon>
        <taxon>Pedaliaceae</taxon>
        <taxon>Sesamum</taxon>
    </lineage>
</organism>
<dbReference type="Proteomes" id="UP001293254">
    <property type="component" value="Unassembled WGS sequence"/>
</dbReference>
<name>A0AAE1Z039_9LAMI</name>
<keyword evidence="2" id="KW-1185">Reference proteome</keyword>
<dbReference type="EMBL" id="JACGWO010000001">
    <property type="protein sequence ID" value="KAK4439452.1"/>
    <property type="molecule type" value="Genomic_DNA"/>
</dbReference>
<dbReference type="AlphaFoldDB" id="A0AAE1Z039"/>
<dbReference type="PANTHER" id="PTHR34570:SF12">
    <property type="entry name" value="EXPRESSED PROTEIN"/>
    <property type="match status" value="1"/>
</dbReference>
<proteinExistence type="predicted"/>
<evidence type="ECO:0000313" key="2">
    <source>
        <dbReference type="Proteomes" id="UP001293254"/>
    </source>
</evidence>
<reference evidence="1" key="1">
    <citation type="submission" date="2020-06" db="EMBL/GenBank/DDBJ databases">
        <authorList>
            <person name="Li T."/>
            <person name="Hu X."/>
            <person name="Zhang T."/>
            <person name="Song X."/>
            <person name="Zhang H."/>
            <person name="Dai N."/>
            <person name="Sheng W."/>
            <person name="Hou X."/>
            <person name="Wei L."/>
        </authorList>
    </citation>
    <scope>NUCLEOTIDE SEQUENCE</scope>
    <source>
        <strain evidence="1">3651</strain>
        <tissue evidence="1">Leaf</tissue>
    </source>
</reference>
<dbReference type="PANTHER" id="PTHR34570">
    <property type="entry name" value="OS03G0593100 PROTEIN"/>
    <property type="match status" value="1"/>
</dbReference>
<accession>A0AAE1Z039</accession>
<protein>
    <submittedName>
        <fullName evidence="1">Uncharacterized protein</fullName>
    </submittedName>
</protein>
<comment type="caution">
    <text evidence="1">The sequence shown here is derived from an EMBL/GenBank/DDBJ whole genome shotgun (WGS) entry which is preliminary data.</text>
</comment>